<dbReference type="RefSeq" id="WP_213371066.1">
    <property type="nucleotide sequence ID" value="NZ_QTKX01000002.1"/>
</dbReference>
<feature type="domain" description="Putative Flp pilus-assembly TadG-like N-terminal" evidence="2">
    <location>
        <begin position="12"/>
        <end position="58"/>
    </location>
</feature>
<gene>
    <name evidence="3" type="ORF">DYI25_17120</name>
</gene>
<proteinExistence type="predicted"/>
<feature type="transmembrane region" description="Helical" evidence="1">
    <location>
        <begin position="15"/>
        <end position="33"/>
    </location>
</feature>
<sequence length="303" mass="32858">MIKRLLFTDESGNTIILAAFSLLVLLTIAGLAIDGGMLYMTKSELQKTANAAVLSGAQELTNNEAKVDEITRKTVASHNNGSEIESLSIQMKKKVAIDLAKTVPLAFSKLLGVESVRVKAHSAAELRTMGRAVGVAPLGIDDSIPLEFNKEYKLKVDTGGVEYGNFGVLALGDTGARTYEENLRNGYQEELSAGDIVITQTGNIAGKTREVVKEKVNSCPELPRDIHSRDCSRIILVPTYSPNKIDVNQVKEVRITGFAYFYITEPMDMLDTSITGMFIQRPGTGFESEAAASNGAYSIRITE</sequence>
<evidence type="ECO:0000259" key="2">
    <source>
        <dbReference type="Pfam" id="PF13400"/>
    </source>
</evidence>
<evidence type="ECO:0000313" key="3">
    <source>
        <dbReference type="EMBL" id="MBS8266152.1"/>
    </source>
</evidence>
<comment type="caution">
    <text evidence="3">The sequence shown here is derived from an EMBL/GenBank/DDBJ whole genome shotgun (WGS) entry which is preliminary data.</text>
</comment>
<keyword evidence="1" id="KW-0472">Membrane</keyword>
<accession>A0A944GXU9</accession>
<reference evidence="3 4" key="1">
    <citation type="journal article" date="2021" name="Microorganisms">
        <title>Bacterial Dimethylsulfoniopropionate Biosynthesis in the East China Sea.</title>
        <authorList>
            <person name="Liu J."/>
            <person name="Zhang Y."/>
            <person name="Liu J."/>
            <person name="Zhong H."/>
            <person name="Williams B.T."/>
            <person name="Zheng Y."/>
            <person name="Curson A.R.J."/>
            <person name="Sun C."/>
            <person name="Sun H."/>
            <person name="Song D."/>
            <person name="Wagner Mackenzie B."/>
            <person name="Bermejo Martinez A."/>
            <person name="Todd J.D."/>
            <person name="Zhang X.H."/>
        </authorList>
    </citation>
    <scope>NUCLEOTIDE SEQUENCE [LARGE SCALE GENOMIC DNA]</scope>
    <source>
        <strain evidence="3 4">ESS08</strain>
    </source>
</reference>
<dbReference type="Proteomes" id="UP000761411">
    <property type="component" value="Unassembled WGS sequence"/>
</dbReference>
<dbReference type="Pfam" id="PF13400">
    <property type="entry name" value="Tad"/>
    <property type="match status" value="1"/>
</dbReference>
<organism evidence="3 4">
    <name type="scientific">Mesobacillus boroniphilus</name>
    <dbReference type="NCBI Taxonomy" id="308892"/>
    <lineage>
        <taxon>Bacteria</taxon>
        <taxon>Bacillati</taxon>
        <taxon>Bacillota</taxon>
        <taxon>Bacilli</taxon>
        <taxon>Bacillales</taxon>
        <taxon>Bacillaceae</taxon>
        <taxon>Mesobacillus</taxon>
    </lineage>
</organism>
<name>A0A944GXU9_9BACI</name>
<keyword evidence="1" id="KW-0812">Transmembrane</keyword>
<evidence type="ECO:0000313" key="4">
    <source>
        <dbReference type="Proteomes" id="UP000761411"/>
    </source>
</evidence>
<dbReference type="InterPro" id="IPR028087">
    <property type="entry name" value="Tad_N"/>
</dbReference>
<protein>
    <recommendedName>
        <fullName evidence="2">Putative Flp pilus-assembly TadG-like N-terminal domain-containing protein</fullName>
    </recommendedName>
</protein>
<keyword evidence="1" id="KW-1133">Transmembrane helix</keyword>
<evidence type="ECO:0000256" key="1">
    <source>
        <dbReference type="SAM" id="Phobius"/>
    </source>
</evidence>
<keyword evidence="4" id="KW-1185">Reference proteome</keyword>
<dbReference type="EMBL" id="QTKX01000002">
    <property type="protein sequence ID" value="MBS8266152.1"/>
    <property type="molecule type" value="Genomic_DNA"/>
</dbReference>
<dbReference type="AlphaFoldDB" id="A0A944GXU9"/>